<evidence type="ECO:0000256" key="7">
    <source>
        <dbReference type="ARBA" id="ARBA00022777"/>
    </source>
</evidence>
<evidence type="ECO:0000256" key="1">
    <source>
        <dbReference type="ARBA" id="ARBA00000085"/>
    </source>
</evidence>
<dbReference type="SUPFAM" id="SSF55874">
    <property type="entry name" value="ATPase domain of HSP90 chaperone/DNA topoisomerase II/histidine kinase"/>
    <property type="match status" value="1"/>
</dbReference>
<evidence type="ECO:0000256" key="10">
    <source>
        <dbReference type="SAM" id="Phobius"/>
    </source>
</evidence>
<dbReference type="InterPro" id="IPR003660">
    <property type="entry name" value="HAMP_dom"/>
</dbReference>
<evidence type="ECO:0000256" key="4">
    <source>
        <dbReference type="ARBA" id="ARBA00022553"/>
    </source>
</evidence>
<dbReference type="Gene3D" id="1.10.287.130">
    <property type="match status" value="1"/>
</dbReference>
<dbReference type="Gene3D" id="6.10.340.10">
    <property type="match status" value="1"/>
</dbReference>
<protein>
    <recommendedName>
        <fullName evidence="3">histidine kinase</fullName>
        <ecNumber evidence="3">2.7.13.3</ecNumber>
    </recommendedName>
</protein>
<dbReference type="CDD" id="cd06225">
    <property type="entry name" value="HAMP"/>
    <property type="match status" value="1"/>
</dbReference>
<keyword evidence="14" id="KW-1185">Reference proteome</keyword>
<dbReference type="GO" id="GO:0005886">
    <property type="term" value="C:plasma membrane"/>
    <property type="evidence" value="ECO:0007669"/>
    <property type="project" value="UniProtKB-SubCell"/>
</dbReference>
<evidence type="ECO:0000259" key="11">
    <source>
        <dbReference type="PROSITE" id="PS50109"/>
    </source>
</evidence>
<keyword evidence="8 10" id="KW-1133">Transmembrane helix</keyword>
<keyword evidence="9" id="KW-0902">Two-component regulatory system</keyword>
<feature type="transmembrane region" description="Helical" evidence="10">
    <location>
        <begin position="21"/>
        <end position="45"/>
    </location>
</feature>
<dbReference type="InterPro" id="IPR005467">
    <property type="entry name" value="His_kinase_dom"/>
</dbReference>
<dbReference type="SMART" id="SM00388">
    <property type="entry name" value="HisKA"/>
    <property type="match status" value="1"/>
</dbReference>
<dbReference type="PROSITE" id="PS50109">
    <property type="entry name" value="HIS_KIN"/>
    <property type="match status" value="1"/>
</dbReference>
<name>A0A7W3J725_9MICO</name>
<evidence type="ECO:0000313" key="14">
    <source>
        <dbReference type="Proteomes" id="UP000540568"/>
    </source>
</evidence>
<evidence type="ECO:0000256" key="8">
    <source>
        <dbReference type="ARBA" id="ARBA00022989"/>
    </source>
</evidence>
<dbReference type="Gene3D" id="3.30.565.10">
    <property type="entry name" value="Histidine kinase-like ATPase, C-terminal domain"/>
    <property type="match status" value="1"/>
</dbReference>
<dbReference type="Pfam" id="PF02518">
    <property type="entry name" value="HATPase_c"/>
    <property type="match status" value="1"/>
</dbReference>
<reference evidence="13 14" key="1">
    <citation type="submission" date="2020-07" db="EMBL/GenBank/DDBJ databases">
        <title>Sequencing the genomes of 1000 actinobacteria strains.</title>
        <authorList>
            <person name="Klenk H.-P."/>
        </authorList>
    </citation>
    <scope>NUCLEOTIDE SEQUENCE [LARGE SCALE GENOMIC DNA]</scope>
    <source>
        <strain evidence="13 14">DSM 44121</strain>
    </source>
</reference>
<feature type="domain" description="HAMP" evidence="12">
    <location>
        <begin position="93"/>
        <end position="146"/>
    </location>
</feature>
<dbReference type="InterPro" id="IPR003661">
    <property type="entry name" value="HisK_dim/P_dom"/>
</dbReference>
<comment type="subcellular location">
    <subcellularLocation>
        <location evidence="2">Cell membrane</location>
    </subcellularLocation>
</comment>
<dbReference type="CDD" id="cd00082">
    <property type="entry name" value="HisKA"/>
    <property type="match status" value="1"/>
</dbReference>
<keyword evidence="6 10" id="KW-0812">Transmembrane</keyword>
<comment type="catalytic activity">
    <reaction evidence="1">
        <text>ATP + protein L-histidine = ADP + protein N-phospho-L-histidine.</text>
        <dbReference type="EC" id="2.7.13.3"/>
    </reaction>
</comment>
<accession>A0A7W3J725</accession>
<evidence type="ECO:0000256" key="2">
    <source>
        <dbReference type="ARBA" id="ARBA00004236"/>
    </source>
</evidence>
<organism evidence="13 14">
    <name type="scientific">Promicromonospora sukumoe</name>
    <dbReference type="NCBI Taxonomy" id="88382"/>
    <lineage>
        <taxon>Bacteria</taxon>
        <taxon>Bacillati</taxon>
        <taxon>Actinomycetota</taxon>
        <taxon>Actinomycetes</taxon>
        <taxon>Micrococcales</taxon>
        <taxon>Promicromonosporaceae</taxon>
        <taxon>Promicromonospora</taxon>
    </lineage>
</organism>
<dbReference type="InterPro" id="IPR036890">
    <property type="entry name" value="HATPase_C_sf"/>
</dbReference>
<dbReference type="RefSeq" id="WP_312876942.1">
    <property type="nucleotide sequence ID" value="NZ_BAAATF010000007.1"/>
</dbReference>
<dbReference type="Pfam" id="PF00672">
    <property type="entry name" value="HAMP"/>
    <property type="match status" value="1"/>
</dbReference>
<keyword evidence="10" id="KW-0472">Membrane</keyword>
<dbReference type="SUPFAM" id="SSF47384">
    <property type="entry name" value="Homodimeric domain of signal transducing histidine kinase"/>
    <property type="match status" value="1"/>
</dbReference>
<dbReference type="PROSITE" id="PS50885">
    <property type="entry name" value="HAMP"/>
    <property type="match status" value="1"/>
</dbReference>
<evidence type="ECO:0000256" key="6">
    <source>
        <dbReference type="ARBA" id="ARBA00022692"/>
    </source>
</evidence>
<dbReference type="Proteomes" id="UP000540568">
    <property type="component" value="Unassembled WGS sequence"/>
</dbReference>
<dbReference type="SUPFAM" id="SSF158472">
    <property type="entry name" value="HAMP domain-like"/>
    <property type="match status" value="1"/>
</dbReference>
<keyword evidence="4" id="KW-0597">Phosphoprotein</keyword>
<keyword evidence="5 13" id="KW-0808">Transferase</keyword>
<dbReference type="PANTHER" id="PTHR45436:SF5">
    <property type="entry name" value="SENSOR HISTIDINE KINASE TRCS"/>
    <property type="match status" value="1"/>
</dbReference>
<sequence>MTTLPAGRRRAGLSVRLRLTLSYAGFLVVAGTALFAALLLVLRYVPDENLMVQDGGGFAPSRSDLLDVAIPLSGAAVGFLALVGLVGGWVLAGRMLRPLDRISEAAALAADGSLVHRIDLEGPDDELRRLADTFDTMLARLERSFEEQRRFTANASHELRTPNTVVKALLDVARADPEGRDVDRLLGRLYETNERSIAMVESLLQLARLDHENLRAEPVDLADVVREAVDRSPDLGVARAAGDAATSGAAPGSAAPALAVTLDAAPVHGNRVLLGQLAANLLGNAVLHNLGPDGRIWVTTRLDERRRPVLVVENTGAPLDPAVVRTLAEPFVRADARTRRPDRPSGSGLGLSIVASIARAHDADLLLAPRRDGGLTATLTFPPA</sequence>
<dbReference type="SMART" id="SM00304">
    <property type="entry name" value="HAMP"/>
    <property type="match status" value="1"/>
</dbReference>
<feature type="transmembrane region" description="Helical" evidence="10">
    <location>
        <begin position="65"/>
        <end position="92"/>
    </location>
</feature>
<dbReference type="SMART" id="SM00387">
    <property type="entry name" value="HATPase_c"/>
    <property type="match status" value="1"/>
</dbReference>
<dbReference type="GO" id="GO:0000155">
    <property type="term" value="F:phosphorelay sensor kinase activity"/>
    <property type="evidence" value="ECO:0007669"/>
    <property type="project" value="InterPro"/>
</dbReference>
<dbReference type="PANTHER" id="PTHR45436">
    <property type="entry name" value="SENSOR HISTIDINE KINASE YKOH"/>
    <property type="match status" value="1"/>
</dbReference>
<dbReference type="AlphaFoldDB" id="A0A7W3J725"/>
<evidence type="ECO:0000256" key="9">
    <source>
        <dbReference type="ARBA" id="ARBA00023012"/>
    </source>
</evidence>
<dbReference type="EMBL" id="JACGWV010000001">
    <property type="protein sequence ID" value="MBA8807339.1"/>
    <property type="molecule type" value="Genomic_DNA"/>
</dbReference>
<comment type="caution">
    <text evidence="13">The sequence shown here is derived from an EMBL/GenBank/DDBJ whole genome shotgun (WGS) entry which is preliminary data.</text>
</comment>
<evidence type="ECO:0000256" key="5">
    <source>
        <dbReference type="ARBA" id="ARBA00022679"/>
    </source>
</evidence>
<dbReference type="InterPro" id="IPR036097">
    <property type="entry name" value="HisK_dim/P_sf"/>
</dbReference>
<dbReference type="InterPro" id="IPR003594">
    <property type="entry name" value="HATPase_dom"/>
</dbReference>
<evidence type="ECO:0000256" key="3">
    <source>
        <dbReference type="ARBA" id="ARBA00012438"/>
    </source>
</evidence>
<evidence type="ECO:0000313" key="13">
    <source>
        <dbReference type="EMBL" id="MBA8807339.1"/>
    </source>
</evidence>
<gene>
    <name evidence="13" type="ORF">FHX71_001281</name>
</gene>
<evidence type="ECO:0000259" key="12">
    <source>
        <dbReference type="PROSITE" id="PS50885"/>
    </source>
</evidence>
<keyword evidence="7 13" id="KW-0418">Kinase</keyword>
<dbReference type="InterPro" id="IPR050428">
    <property type="entry name" value="TCS_sensor_his_kinase"/>
</dbReference>
<dbReference type="EC" id="2.7.13.3" evidence="3"/>
<feature type="domain" description="Histidine kinase" evidence="11">
    <location>
        <begin position="154"/>
        <end position="384"/>
    </location>
</feature>
<proteinExistence type="predicted"/>
<dbReference type="Pfam" id="PF00512">
    <property type="entry name" value="HisKA"/>
    <property type="match status" value="1"/>
</dbReference>